<evidence type="ECO:0000313" key="8">
    <source>
        <dbReference type="Proteomes" id="UP000061809"/>
    </source>
</evidence>
<reference evidence="5" key="4">
    <citation type="submission" date="2023-03" db="EMBL/GenBank/DDBJ databases">
        <title>DFI Biobank Strains.</title>
        <authorList>
            <person name="Mostad J."/>
            <person name="Paddock L."/>
            <person name="Medina S."/>
            <person name="Waligurski E."/>
            <person name="Barat B."/>
            <person name="Smith R."/>
            <person name="Burgo V."/>
            <person name="Metcalfe C."/>
            <person name="Woodson C."/>
            <person name="Sundararajan A."/>
            <person name="Ramaswamy R."/>
            <person name="Lin H."/>
            <person name="Pamer E.G."/>
        </authorList>
    </citation>
    <scope>NUCLEOTIDE SEQUENCE</scope>
    <source>
        <strain evidence="5">DFI.9.5</strain>
    </source>
</reference>
<dbReference type="Proteomes" id="UP000482653">
    <property type="component" value="Unassembled WGS sequence"/>
</dbReference>
<dbReference type="EMBL" id="VVYX01000008">
    <property type="protein sequence ID" value="KAA5420287.1"/>
    <property type="molecule type" value="Genomic_DNA"/>
</dbReference>
<name>A0A0P0GQE3_9BACE</name>
<dbReference type="EMBL" id="CP012801">
    <property type="protein sequence ID" value="ALJ62570.1"/>
    <property type="molecule type" value="Genomic_DNA"/>
</dbReference>
<evidence type="ECO:0000313" key="5">
    <source>
        <dbReference type="EMBL" id="MDE8696571.1"/>
    </source>
</evidence>
<evidence type="ECO:0000313" key="9">
    <source>
        <dbReference type="Proteomes" id="UP000283341"/>
    </source>
</evidence>
<evidence type="ECO:0000313" key="3">
    <source>
        <dbReference type="EMBL" id="KAA5420287.1"/>
    </source>
</evidence>
<dbReference type="Proteomes" id="UP001221924">
    <property type="component" value="Unassembled WGS sequence"/>
</dbReference>
<dbReference type="eggNOG" id="COG0610">
    <property type="taxonomic scope" value="Bacteria"/>
</dbReference>
<dbReference type="Proteomes" id="UP000448877">
    <property type="component" value="Unassembled WGS sequence"/>
</dbReference>
<dbReference type="EMBL" id="JARFID010000028">
    <property type="protein sequence ID" value="MDE8696571.1"/>
    <property type="molecule type" value="Genomic_DNA"/>
</dbReference>
<dbReference type="Proteomes" id="UP000061809">
    <property type="component" value="Chromosome"/>
</dbReference>
<evidence type="ECO:0000313" key="11">
    <source>
        <dbReference type="Proteomes" id="UP000482653"/>
    </source>
</evidence>
<evidence type="ECO:0000259" key="1">
    <source>
        <dbReference type="Pfam" id="PF13588"/>
    </source>
</evidence>
<organism evidence="2 8">
    <name type="scientific">Bacteroides cellulosilyticus</name>
    <dbReference type="NCBI Taxonomy" id="246787"/>
    <lineage>
        <taxon>Bacteria</taxon>
        <taxon>Pseudomonadati</taxon>
        <taxon>Bacteroidota</taxon>
        <taxon>Bacteroidia</taxon>
        <taxon>Bacteroidales</taxon>
        <taxon>Bacteroidaceae</taxon>
        <taxon>Bacteroides</taxon>
    </lineage>
</organism>
<evidence type="ECO:0000313" key="10">
    <source>
        <dbReference type="Proteomes" id="UP000448877"/>
    </source>
</evidence>
<dbReference type="Pfam" id="PF13588">
    <property type="entry name" value="HSDR_N_2"/>
    <property type="match status" value="1"/>
</dbReference>
<dbReference type="PATRIC" id="fig|246787.4.peg.5542"/>
<dbReference type="KEGG" id="bcel:BcellWH2_05370"/>
<dbReference type="AlphaFoldDB" id="A0A0P0GQE3"/>
<dbReference type="InterPro" id="IPR029464">
    <property type="entry name" value="HSDR_N"/>
</dbReference>
<dbReference type="Proteomes" id="UP000283341">
    <property type="component" value="Unassembled WGS sequence"/>
</dbReference>
<dbReference type="STRING" id="246787.BcellWH2_05370"/>
<reference evidence="7 9" key="2">
    <citation type="submission" date="2018-08" db="EMBL/GenBank/DDBJ databases">
        <title>A genome reference for cultivated species of the human gut microbiota.</title>
        <authorList>
            <person name="Zou Y."/>
            <person name="Xue W."/>
            <person name="Luo G."/>
        </authorList>
    </citation>
    <scope>NUCLEOTIDE SEQUENCE [LARGE SCALE GENOMIC DNA]</scope>
    <source>
        <strain evidence="7 9">AF22-3AC</strain>
    </source>
</reference>
<dbReference type="EMBL" id="QRVJ01000041">
    <property type="protein sequence ID" value="RGS31416.1"/>
    <property type="molecule type" value="Genomic_DNA"/>
</dbReference>
<evidence type="ECO:0000313" key="4">
    <source>
        <dbReference type="EMBL" id="KAA5421155.1"/>
    </source>
</evidence>
<dbReference type="EMBL" id="VVYV01000008">
    <property type="protein sequence ID" value="KAA5421155.1"/>
    <property type="molecule type" value="Genomic_DNA"/>
</dbReference>
<reference evidence="6" key="5">
    <citation type="submission" date="2023-08" db="EMBL/GenBank/DDBJ databases">
        <title>Reintroducing virulent viruses to syntetic microbiomes.</title>
        <authorList>
            <person name="Wilde J."/>
            <person name="Boyes R."/>
            <person name="Robinson A.V."/>
            <person name="Daisley B.A."/>
            <person name="Allen-Vercoe E."/>
        </authorList>
    </citation>
    <scope>NUCLEOTIDE SEQUENCE</scope>
    <source>
        <strain evidence="6">225I_12FAA</strain>
    </source>
</reference>
<dbReference type="GeneID" id="66308668"/>
<gene>
    <name evidence="2" type="ORF">BcellWH2_05370</name>
    <name evidence="7" type="ORF">DWX97_24940</name>
    <name evidence="4" type="ORF">F2Y81_06910</name>
    <name evidence="3" type="ORF">F2Y87_07925</name>
    <name evidence="5" type="ORF">PZH42_20905</name>
    <name evidence="6" type="ORF">RO785_13910</name>
</gene>
<dbReference type="EMBL" id="JAVSNH010000001">
    <property type="protein sequence ID" value="MDT4512065.1"/>
    <property type="molecule type" value="Genomic_DNA"/>
</dbReference>
<sequence>MLSLNLPVFDAKVVNREGKPAIFDVIRRRYVALTPEEWVRQHFVHFLLNHKGYPQTLMANEVQVQLNGTKKRCDTVLYRRDLTARMIVEYKAPDIEITQAVFDQITRYNMVLKVDYLVVSNGMQHYCCRMDYERNSYTFLPDIPDYQTL</sequence>
<accession>A0A0P0GQE3</accession>
<feature type="domain" description="Type I restriction enzyme R protein N-terminal" evidence="1">
    <location>
        <begin position="35"/>
        <end position="144"/>
    </location>
</feature>
<reference evidence="2 8" key="1">
    <citation type="journal article" date="2015" name="Science">
        <title>Genetic determinants of in vivo fitness and diet responsiveness in multiple human gut Bacteroides.</title>
        <authorList>
            <person name="Wu M."/>
            <person name="McNulty N.P."/>
            <person name="Rodionov D.A."/>
            <person name="Khoroshkin M.S."/>
            <person name="Griffin N.W."/>
            <person name="Cheng J."/>
            <person name="Latreille P."/>
            <person name="Kerstetter R.A."/>
            <person name="Terrapon N."/>
            <person name="Henrissat B."/>
            <person name="Osterman A.L."/>
            <person name="Gordon J.I."/>
        </authorList>
    </citation>
    <scope>NUCLEOTIDE SEQUENCE [LARGE SCALE GENOMIC DNA]</scope>
    <source>
        <strain evidence="2 8">WH2</strain>
    </source>
</reference>
<evidence type="ECO:0000313" key="6">
    <source>
        <dbReference type="EMBL" id="MDT4512065.1"/>
    </source>
</evidence>
<evidence type="ECO:0000313" key="2">
    <source>
        <dbReference type="EMBL" id="ALJ62570.1"/>
    </source>
</evidence>
<evidence type="ECO:0000313" key="7">
    <source>
        <dbReference type="EMBL" id="RGS31416.1"/>
    </source>
</evidence>
<reference evidence="10 11" key="3">
    <citation type="journal article" date="2019" name="Nat. Med.">
        <title>A library of human gut bacterial isolates paired with longitudinal multiomics data enables mechanistic microbiome research.</title>
        <authorList>
            <person name="Poyet M."/>
            <person name="Groussin M."/>
            <person name="Gibbons S.M."/>
            <person name="Avila-Pacheco J."/>
            <person name="Jiang X."/>
            <person name="Kearney S.M."/>
            <person name="Perrotta A.R."/>
            <person name="Berdy B."/>
            <person name="Zhao S."/>
            <person name="Lieberman T.D."/>
            <person name="Swanson P.K."/>
            <person name="Smith M."/>
            <person name="Roesemann S."/>
            <person name="Alexander J.E."/>
            <person name="Rich S.A."/>
            <person name="Livny J."/>
            <person name="Vlamakis H."/>
            <person name="Clish C."/>
            <person name="Bullock K."/>
            <person name="Deik A."/>
            <person name="Scott J."/>
            <person name="Pierce K.A."/>
            <person name="Xavier R.J."/>
            <person name="Alm E.J."/>
        </authorList>
    </citation>
    <scope>NUCLEOTIDE SEQUENCE [LARGE SCALE GENOMIC DNA]</scope>
    <source>
        <strain evidence="4 10">BIOML-A6</strain>
        <strain evidence="3 11">BIOML-A8</strain>
    </source>
</reference>
<dbReference type="RefSeq" id="WP_007218551.1">
    <property type="nucleotide sequence ID" value="NZ_CABMLT010000019.1"/>
</dbReference>
<proteinExistence type="predicted"/>
<dbReference type="Proteomes" id="UP001266995">
    <property type="component" value="Unassembled WGS sequence"/>
</dbReference>
<protein>
    <submittedName>
        <fullName evidence="3">Type I restriction enzyme HsdR N-terminal domain-containing protein</fullName>
    </submittedName>
</protein>